<keyword evidence="2" id="KW-1185">Reference proteome</keyword>
<name>A0ACD0P7I6_9BASI</name>
<proteinExistence type="predicted"/>
<gene>
    <name evidence="1" type="ORF">IE53DRAFT_309211</name>
</gene>
<dbReference type="EMBL" id="KZ819701">
    <property type="protein sequence ID" value="PWN53996.1"/>
    <property type="molecule type" value="Genomic_DNA"/>
</dbReference>
<organism evidence="1 2">
    <name type="scientific">Violaceomyces palustris</name>
    <dbReference type="NCBI Taxonomy" id="1673888"/>
    <lineage>
        <taxon>Eukaryota</taxon>
        <taxon>Fungi</taxon>
        <taxon>Dikarya</taxon>
        <taxon>Basidiomycota</taxon>
        <taxon>Ustilaginomycotina</taxon>
        <taxon>Ustilaginomycetes</taxon>
        <taxon>Violaceomycetales</taxon>
        <taxon>Violaceomycetaceae</taxon>
        <taxon>Violaceomyces</taxon>
    </lineage>
</organism>
<accession>A0ACD0P7I6</accession>
<protein>
    <submittedName>
        <fullName evidence="1">Uncharacterized protein</fullName>
    </submittedName>
</protein>
<evidence type="ECO:0000313" key="2">
    <source>
        <dbReference type="Proteomes" id="UP000245626"/>
    </source>
</evidence>
<dbReference type="Proteomes" id="UP000245626">
    <property type="component" value="Unassembled WGS sequence"/>
</dbReference>
<sequence>MSSASHSSQQNPSCQPLVHLHPPDQPPSFSFVCLGTGGGPLENDCSCYLMKPADAPWSEGSVVVEGGSWLGALTTVLEQTGPGSAFYDFDFPPTTPSSYLRAGLIASFTQSFLISHAHLDHILGLVLGSASLPGKRAVYGLRPTLENILDLFNGKIWPKLASWKEDEPYTMYHMKSLEAQKPYTLSERLSVLPFALSHGLNPSVPPAPPTPTYATSVLTQSYFNKRNSLPLSSQMANLHLSRNAEDRHTSSQLDRHVHVEQGSKVAGVDESGRPVFKSPFDVEVDTVPPIVRASSVREPGSPRALGKATPNHVQDLLAAPSASKNPTTSSQSIAENPEQAQQAQTGMPALPRKSARRPRTAQGSEKPVPPPSSFTSPIGERKVDGEGMGWRGAQGTAAASSSRNADKGSKGGPRRVSIDRSPPSLDSTAFFISHRKHDRDVLFFGDVEPDCVSQSPRNTKVWKHAAQRFVEGKLGAIFLECSFPKNHPTQFLYGHLSVEHLFDELRMLARYVRRERERRRLVRQEQQRLSGRGGAAVNQDRNSLQDVSSRLANLDASKLLLEQAQSCVDPSDPKDDQQSLRGTLKGLGIIIIHVKPSLFPTYAHDEIKEGSEGEGDHKEKPAPSSPSTPKVSSSSSNSRRRSTRESGPKLDPRTMPDRILEELVEFEDEAGLGCRFVMAQQGMRIEC</sequence>
<evidence type="ECO:0000313" key="1">
    <source>
        <dbReference type="EMBL" id="PWN53996.1"/>
    </source>
</evidence>
<reference evidence="1 2" key="1">
    <citation type="journal article" date="2018" name="Mol. Biol. Evol.">
        <title>Broad Genomic Sampling Reveals a Smut Pathogenic Ancestry of the Fungal Clade Ustilaginomycotina.</title>
        <authorList>
            <person name="Kijpornyongpan T."/>
            <person name="Mondo S.J."/>
            <person name="Barry K."/>
            <person name="Sandor L."/>
            <person name="Lee J."/>
            <person name="Lipzen A."/>
            <person name="Pangilinan J."/>
            <person name="LaButti K."/>
            <person name="Hainaut M."/>
            <person name="Henrissat B."/>
            <person name="Grigoriev I.V."/>
            <person name="Spatafora J.W."/>
            <person name="Aime M.C."/>
        </authorList>
    </citation>
    <scope>NUCLEOTIDE SEQUENCE [LARGE SCALE GENOMIC DNA]</scope>
    <source>
        <strain evidence="1 2">SA 807</strain>
    </source>
</reference>